<keyword evidence="3" id="KW-1185">Reference proteome</keyword>
<evidence type="ECO:0000256" key="1">
    <source>
        <dbReference type="SAM" id="MobiDB-lite"/>
    </source>
</evidence>
<accession>A0A8H5D3U6</accession>
<dbReference type="AlphaFoldDB" id="A0A8H5D3U6"/>
<evidence type="ECO:0000313" key="3">
    <source>
        <dbReference type="Proteomes" id="UP000559256"/>
    </source>
</evidence>
<name>A0A8H5D3U6_9AGAR</name>
<sequence length="80" mass="8438">MIPKSTARRSAPSASAAPTTSASISVSNRPTPAGPTSAAPAPPSPPTPEELAAQAIAERKRKFTQHVKTSDREFNGKKRW</sequence>
<protein>
    <submittedName>
        <fullName evidence="2">Uncharacterized protein</fullName>
    </submittedName>
</protein>
<feature type="compositionally biased region" description="Low complexity" evidence="1">
    <location>
        <begin position="30"/>
        <end position="39"/>
    </location>
</feature>
<proteinExistence type="predicted"/>
<reference evidence="2 3" key="1">
    <citation type="journal article" date="2020" name="ISME J.">
        <title>Uncovering the hidden diversity of litter-decomposition mechanisms in mushroom-forming fungi.</title>
        <authorList>
            <person name="Floudas D."/>
            <person name="Bentzer J."/>
            <person name="Ahren D."/>
            <person name="Johansson T."/>
            <person name="Persson P."/>
            <person name="Tunlid A."/>
        </authorList>
    </citation>
    <scope>NUCLEOTIDE SEQUENCE [LARGE SCALE GENOMIC DNA]</scope>
    <source>
        <strain evidence="2 3">CBS 291.85</strain>
    </source>
</reference>
<organism evidence="2 3">
    <name type="scientific">Tetrapyrgos nigripes</name>
    <dbReference type="NCBI Taxonomy" id="182062"/>
    <lineage>
        <taxon>Eukaryota</taxon>
        <taxon>Fungi</taxon>
        <taxon>Dikarya</taxon>
        <taxon>Basidiomycota</taxon>
        <taxon>Agaricomycotina</taxon>
        <taxon>Agaricomycetes</taxon>
        <taxon>Agaricomycetidae</taxon>
        <taxon>Agaricales</taxon>
        <taxon>Marasmiineae</taxon>
        <taxon>Marasmiaceae</taxon>
        <taxon>Tetrapyrgos</taxon>
    </lineage>
</organism>
<feature type="compositionally biased region" description="Low complexity" evidence="1">
    <location>
        <begin position="8"/>
        <end position="23"/>
    </location>
</feature>
<evidence type="ECO:0000313" key="2">
    <source>
        <dbReference type="EMBL" id="KAF5352201.1"/>
    </source>
</evidence>
<gene>
    <name evidence="2" type="ORF">D9758_009271</name>
</gene>
<dbReference type="Proteomes" id="UP000559256">
    <property type="component" value="Unassembled WGS sequence"/>
</dbReference>
<comment type="caution">
    <text evidence="2">The sequence shown here is derived from an EMBL/GenBank/DDBJ whole genome shotgun (WGS) entry which is preliminary data.</text>
</comment>
<dbReference type="EMBL" id="JAACJM010000067">
    <property type="protein sequence ID" value="KAF5352201.1"/>
    <property type="molecule type" value="Genomic_DNA"/>
</dbReference>
<feature type="region of interest" description="Disordered" evidence="1">
    <location>
        <begin position="1"/>
        <end position="50"/>
    </location>
</feature>